<gene>
    <name evidence="1" type="ORF">SAMN05661091_2637</name>
</gene>
<reference evidence="1 2" key="1">
    <citation type="submission" date="2017-04" db="EMBL/GenBank/DDBJ databases">
        <authorList>
            <person name="Afonso C.L."/>
            <person name="Miller P.J."/>
            <person name="Scott M.A."/>
            <person name="Spackman E."/>
            <person name="Goraichik I."/>
            <person name="Dimitrov K.M."/>
            <person name="Suarez D.L."/>
            <person name="Swayne D.E."/>
        </authorList>
    </citation>
    <scope>NUCLEOTIDE SEQUENCE [LARGE SCALE GENOMIC DNA]</scope>
    <source>
        <strain evidence="1 2">N3/975</strain>
    </source>
</reference>
<keyword evidence="2" id="KW-1185">Reference proteome</keyword>
<proteinExistence type="predicted"/>
<evidence type="ECO:0000313" key="2">
    <source>
        <dbReference type="Proteomes" id="UP000192940"/>
    </source>
</evidence>
<protein>
    <submittedName>
        <fullName evidence="1">Uncharacterized protein</fullName>
    </submittedName>
</protein>
<sequence length="43" mass="5015">MEINSNGFLHFNLKKVKKTKVYVNELKLFPFGTDITILVVDME</sequence>
<evidence type="ECO:0000313" key="1">
    <source>
        <dbReference type="EMBL" id="SMF84511.1"/>
    </source>
</evidence>
<organism evidence="1 2">
    <name type="scientific">Paenibacillus uliginis N3/975</name>
    <dbReference type="NCBI Taxonomy" id="1313296"/>
    <lineage>
        <taxon>Bacteria</taxon>
        <taxon>Bacillati</taxon>
        <taxon>Bacillota</taxon>
        <taxon>Bacilli</taxon>
        <taxon>Bacillales</taxon>
        <taxon>Paenibacillaceae</taxon>
        <taxon>Paenibacillus</taxon>
    </lineage>
</organism>
<dbReference type="EMBL" id="LT840184">
    <property type="protein sequence ID" value="SMF84511.1"/>
    <property type="molecule type" value="Genomic_DNA"/>
</dbReference>
<dbReference type="AlphaFoldDB" id="A0A1X7HEE9"/>
<dbReference type="Proteomes" id="UP000192940">
    <property type="component" value="Chromosome I"/>
</dbReference>
<name>A0A1X7HEE9_9BACL</name>
<dbReference type="STRING" id="1313296.SAMN05661091_2637"/>
<accession>A0A1X7HEE9</accession>